<dbReference type="Gene3D" id="3.40.50.1000">
    <property type="entry name" value="HAD superfamily/HAD-like"/>
    <property type="match status" value="1"/>
</dbReference>
<dbReference type="InterPro" id="IPR023214">
    <property type="entry name" value="HAD_sf"/>
</dbReference>
<dbReference type="PANTHER" id="PTHR10000">
    <property type="entry name" value="PHOSPHOSERINE PHOSPHATASE"/>
    <property type="match status" value="1"/>
</dbReference>
<gene>
    <name evidence="1" type="primary">cof</name>
    <name evidence="1" type="ORF">NCTC10138_01724</name>
</gene>
<dbReference type="InterPro" id="IPR000150">
    <property type="entry name" value="Cof"/>
</dbReference>
<dbReference type="InterPro" id="IPR036412">
    <property type="entry name" value="HAD-like_sf"/>
</dbReference>
<dbReference type="EMBL" id="LR215048">
    <property type="protein sequence ID" value="VEU81327.1"/>
    <property type="molecule type" value="Genomic_DNA"/>
</dbReference>
<dbReference type="STRING" id="1278311.GCA_000428705_01514"/>
<dbReference type="PANTHER" id="PTHR10000:SF8">
    <property type="entry name" value="HAD SUPERFAMILY HYDROLASE-LIKE, TYPE 3"/>
    <property type="match status" value="1"/>
</dbReference>
<evidence type="ECO:0000313" key="1">
    <source>
        <dbReference type="EMBL" id="VEU81327.1"/>
    </source>
</evidence>
<dbReference type="SFLD" id="SFLDG01140">
    <property type="entry name" value="C2.B:_Phosphomannomutase_and_P"/>
    <property type="match status" value="1"/>
</dbReference>
<dbReference type="OrthoDB" id="9781413at2"/>
<reference evidence="1 2" key="1">
    <citation type="submission" date="2019-01" db="EMBL/GenBank/DDBJ databases">
        <authorList>
            <consortium name="Pathogen Informatics"/>
        </authorList>
    </citation>
    <scope>NUCLEOTIDE SEQUENCE [LARGE SCALE GENOMIC DNA]</scope>
    <source>
        <strain evidence="1 2">NCTC10138</strain>
    </source>
</reference>
<dbReference type="InterPro" id="IPR006379">
    <property type="entry name" value="HAD-SF_hydro_IIB"/>
</dbReference>
<organism evidence="1 2">
    <name type="scientific">Haploplasma axanthum</name>
    <name type="common">Acholeplasma axanthum</name>
    <dbReference type="NCBI Taxonomy" id="29552"/>
    <lineage>
        <taxon>Bacteria</taxon>
        <taxon>Bacillati</taxon>
        <taxon>Mycoplasmatota</taxon>
        <taxon>Mollicutes</taxon>
        <taxon>Acholeplasmatales</taxon>
        <taxon>Acholeplasmataceae</taxon>
        <taxon>Haploplasma</taxon>
    </lineage>
</organism>
<dbReference type="NCBIfam" id="TIGR01484">
    <property type="entry name" value="HAD-SF-IIB"/>
    <property type="match status" value="1"/>
</dbReference>
<dbReference type="KEGG" id="aaxa:NCTC10138_01724"/>
<accession>A0A449BFX2</accession>
<dbReference type="GO" id="GO:0000287">
    <property type="term" value="F:magnesium ion binding"/>
    <property type="evidence" value="ECO:0007669"/>
    <property type="project" value="TreeGrafter"/>
</dbReference>
<dbReference type="GO" id="GO:0016791">
    <property type="term" value="F:phosphatase activity"/>
    <property type="evidence" value="ECO:0007669"/>
    <property type="project" value="TreeGrafter"/>
</dbReference>
<dbReference type="Pfam" id="PF08282">
    <property type="entry name" value="Hydrolase_3"/>
    <property type="match status" value="1"/>
</dbReference>
<name>A0A449BFX2_HAPAX</name>
<dbReference type="EC" id="3.6.1.-" evidence="1"/>
<protein>
    <submittedName>
        <fullName evidence="1">HAD hydrolase, family IIB</fullName>
        <ecNumber evidence="1">3.6.1.-</ecNumber>
    </submittedName>
</protein>
<dbReference type="Proteomes" id="UP000289841">
    <property type="component" value="Chromosome"/>
</dbReference>
<dbReference type="PROSITE" id="PS01228">
    <property type="entry name" value="COF_1"/>
    <property type="match status" value="1"/>
</dbReference>
<dbReference type="GO" id="GO:0005829">
    <property type="term" value="C:cytosol"/>
    <property type="evidence" value="ECO:0007669"/>
    <property type="project" value="TreeGrafter"/>
</dbReference>
<keyword evidence="1" id="KW-0378">Hydrolase</keyword>
<keyword evidence="2" id="KW-1185">Reference proteome</keyword>
<dbReference type="AlphaFoldDB" id="A0A449BFX2"/>
<proteinExistence type="predicted"/>
<dbReference type="RefSeq" id="WP_026390938.1">
    <property type="nucleotide sequence ID" value="NZ_LR215048.1"/>
</dbReference>
<evidence type="ECO:0000313" key="2">
    <source>
        <dbReference type="Proteomes" id="UP000289841"/>
    </source>
</evidence>
<sequence length="273" mass="31370">MKKNVIFSDLDGTLLNYEDRKSFISEKNLKAIDSWIENGNFFSVATGRNIKSAKRFLEHNKFNYNLPLVLSNGTVLYDIKKNHIIYQEILNSKIIDDAVKYILSEEKALMFLITADKHYMLEPKNKEKFKMPVFDYTLITKDQIPYDSITKVSFSVTKDRSEEVLKDVKGFKSFDLLELIPSAPTYIEMINKGTSKITGIKRILEYVGINDYTIYTIGDYINDYEMIKNADVGFAPLNAHQDILEIADHVVCHHNDGAISDMIKKINELKGSK</sequence>
<dbReference type="SFLD" id="SFLDS00003">
    <property type="entry name" value="Haloacid_Dehalogenase"/>
    <property type="match status" value="1"/>
</dbReference>
<dbReference type="Gene3D" id="3.30.1240.10">
    <property type="match status" value="1"/>
</dbReference>
<dbReference type="NCBIfam" id="TIGR00099">
    <property type="entry name" value="Cof-subfamily"/>
    <property type="match status" value="1"/>
</dbReference>
<dbReference type="SUPFAM" id="SSF56784">
    <property type="entry name" value="HAD-like"/>
    <property type="match status" value="1"/>
</dbReference>